<dbReference type="Proteomes" id="UP000018209">
    <property type="component" value="Unassembled WGS sequence"/>
</dbReference>
<keyword evidence="2" id="KW-1185">Reference proteome</keyword>
<accession>A0ABQ0IZY6</accession>
<sequence>MQEMAALSGAVLALGIVYWLVKGKVTPPLVDGSGGVLWGEGTEH</sequence>
<reference evidence="1 2" key="1">
    <citation type="submission" date="2013-08" db="EMBL/GenBank/DDBJ databases">
        <title>Gluconobacter thailandicus NBRC 3257 whole genome sequence.</title>
        <authorList>
            <person name="Matsutani M."/>
            <person name="Yakushi T."/>
            <person name="Matsushita K."/>
        </authorList>
    </citation>
    <scope>NUCLEOTIDE SEQUENCE [LARGE SCALE GENOMIC DNA]</scope>
    <source>
        <strain evidence="1 2">NBRC 3257</strain>
    </source>
</reference>
<evidence type="ECO:0000313" key="2">
    <source>
        <dbReference type="Proteomes" id="UP000018209"/>
    </source>
</evidence>
<evidence type="ECO:0000313" key="1">
    <source>
        <dbReference type="EMBL" id="GAD27765.1"/>
    </source>
</evidence>
<comment type="caution">
    <text evidence="1">The sequence shown here is derived from an EMBL/GenBank/DDBJ whole genome shotgun (WGS) entry which is preliminary data.</text>
</comment>
<organism evidence="1 2">
    <name type="scientific">Gluconobacter thailandicus NBRC 3257</name>
    <dbReference type="NCBI Taxonomy" id="1381097"/>
    <lineage>
        <taxon>Bacteria</taxon>
        <taxon>Pseudomonadati</taxon>
        <taxon>Pseudomonadota</taxon>
        <taxon>Alphaproteobacteria</taxon>
        <taxon>Acetobacterales</taxon>
        <taxon>Acetobacteraceae</taxon>
        <taxon>Gluconobacter</taxon>
    </lineage>
</organism>
<proteinExistence type="predicted"/>
<name>A0ABQ0IZY6_GLUTH</name>
<gene>
    <name evidence="1" type="ORF">NBRC3257_2764</name>
</gene>
<dbReference type="EMBL" id="BASM01000035">
    <property type="protein sequence ID" value="GAD27765.1"/>
    <property type="molecule type" value="Genomic_DNA"/>
</dbReference>
<protein>
    <submittedName>
        <fullName evidence="1">Uncharacterized protein</fullName>
    </submittedName>
</protein>